<keyword evidence="2" id="KW-1185">Reference proteome</keyword>
<dbReference type="Proteomes" id="UP000593802">
    <property type="component" value="Chromosome"/>
</dbReference>
<name>A0A7I8D8J3_9BACL</name>
<dbReference type="RefSeq" id="WP_200760449.1">
    <property type="nucleotide sequence ID" value="NZ_AP023366.1"/>
</dbReference>
<dbReference type="EMBL" id="AP023366">
    <property type="protein sequence ID" value="BCJ86444.1"/>
    <property type="molecule type" value="Genomic_DNA"/>
</dbReference>
<accession>A0A7I8D8J3</accession>
<organism evidence="1 2">
    <name type="scientific">Effusibacillus dendaii</name>
    <dbReference type="NCBI Taxonomy" id="2743772"/>
    <lineage>
        <taxon>Bacteria</taxon>
        <taxon>Bacillati</taxon>
        <taxon>Bacillota</taxon>
        <taxon>Bacilli</taxon>
        <taxon>Bacillales</taxon>
        <taxon>Alicyclobacillaceae</taxon>
        <taxon>Effusibacillus</taxon>
    </lineage>
</organism>
<dbReference type="KEGG" id="eff:skT53_14290"/>
<sequence>MTLNAFKNGVTTLDEATMNAILAAQPSSIIFDGTQADAKTGTGAADSDLSIFTYYARFTLTGQTTIGRIELELIKYGNGADLTVEIRDNSFNPNGSNNGVLIKSFTFPAKLFQTAAGYISLPIDLSGLTSGAQYWVVLKKAGDSTNRIAWRGETTADANYPTYYRSGSTGAWTAGNALHFKIFANTSGTYILKHGIYGTNAKTLVNYDANGNITEIWRWLPASDGTFMICDKLIPTYDANGVPVRWEVQ</sequence>
<dbReference type="NCBIfam" id="NF041539">
    <property type="entry name" value="choice_anch_R"/>
    <property type="match status" value="1"/>
</dbReference>
<dbReference type="AlphaFoldDB" id="A0A7I8D8J3"/>
<gene>
    <name evidence="1" type="ORF">skT53_14290</name>
</gene>
<evidence type="ECO:0000313" key="2">
    <source>
        <dbReference type="Proteomes" id="UP000593802"/>
    </source>
</evidence>
<reference evidence="1 2" key="1">
    <citation type="submission" date="2020-08" db="EMBL/GenBank/DDBJ databases">
        <title>Complete Genome Sequence of Effusibacillus dendaii Strain skT53, Isolated from Farmland soil.</title>
        <authorList>
            <person name="Konishi T."/>
            <person name="Kawasaki H."/>
        </authorList>
    </citation>
    <scope>NUCLEOTIDE SEQUENCE [LARGE SCALE GENOMIC DNA]</scope>
    <source>
        <strain evidence="2">skT53</strain>
    </source>
</reference>
<protein>
    <submittedName>
        <fullName evidence="1">Uncharacterized protein</fullName>
    </submittedName>
</protein>
<evidence type="ECO:0000313" key="1">
    <source>
        <dbReference type="EMBL" id="BCJ86444.1"/>
    </source>
</evidence>
<proteinExistence type="predicted"/>